<dbReference type="GO" id="GO:0055036">
    <property type="term" value="C:virion membrane"/>
    <property type="evidence" value="ECO:0007669"/>
    <property type="project" value="UniProtKB-SubCell"/>
</dbReference>
<evidence type="ECO:0000256" key="12">
    <source>
        <dbReference type="ARBA" id="ARBA00022844"/>
    </source>
</evidence>
<dbReference type="Gene3D" id="1.20.5.490">
    <property type="entry name" value="Single helix bin"/>
    <property type="match status" value="1"/>
</dbReference>
<evidence type="ECO:0000256" key="18">
    <source>
        <dbReference type="ARBA" id="ARBA00023139"/>
    </source>
</evidence>
<evidence type="ECO:0000256" key="8">
    <source>
        <dbReference type="ARBA" id="ARBA00022581"/>
    </source>
</evidence>
<evidence type="ECO:0000256" key="15">
    <source>
        <dbReference type="ARBA" id="ARBA00022890"/>
    </source>
</evidence>
<evidence type="ECO:0000256" key="24">
    <source>
        <dbReference type="ARBA" id="ARBA00029888"/>
    </source>
</evidence>
<comment type="subcellular location">
    <subcellularLocation>
        <location evidence="2">Host cell membrane</location>
        <topology evidence="2">Peripheral membrane protein</topology>
    </subcellularLocation>
    <subcellularLocation>
        <location evidence="1">Host cell membrane</location>
        <topology evidence="1">Single-pass type I membrane protein</topology>
    </subcellularLocation>
    <subcellularLocation>
        <location evidence="4">Virion membrane</location>
        <topology evidence="4">Peripheral membrane protein</topology>
    </subcellularLocation>
    <subcellularLocation>
        <location evidence="3">Virion membrane</location>
        <topology evidence="3">Single-pass type I membrane protein</topology>
    </subcellularLocation>
</comment>
<evidence type="ECO:0000256" key="6">
    <source>
        <dbReference type="ARBA" id="ARBA00022511"/>
    </source>
</evidence>
<keyword evidence="16" id="KW-1133">Transmembrane helix</keyword>
<accession>Q64G84</accession>
<keyword evidence="5" id="KW-1170">Fusion of virus membrane with host endosomal membrane</keyword>
<keyword evidence="11" id="KW-1161">Viral attachment to host cell</keyword>
<dbReference type="GO" id="GO:0020002">
    <property type="term" value="C:host cell plasma membrane"/>
    <property type="evidence" value="ECO:0007669"/>
    <property type="project" value="UniProtKB-SubCell"/>
</dbReference>
<keyword evidence="10" id="KW-0812">Transmembrane</keyword>
<evidence type="ECO:0000256" key="1">
    <source>
        <dbReference type="ARBA" id="ARBA00004402"/>
    </source>
</evidence>
<evidence type="ECO:0000259" key="25">
    <source>
        <dbReference type="Pfam" id="PF00517"/>
    </source>
</evidence>
<evidence type="ECO:0000256" key="17">
    <source>
        <dbReference type="ARBA" id="ARBA00023136"/>
    </source>
</evidence>
<keyword evidence="22" id="KW-0449">Lipoprotein</keyword>
<keyword evidence="19" id="KW-1015">Disulfide bond</keyword>
<evidence type="ECO:0000256" key="7">
    <source>
        <dbReference type="ARBA" id="ARBA00022570"/>
    </source>
</evidence>
<keyword evidence="13" id="KW-1043">Host membrane</keyword>
<evidence type="ECO:0000256" key="21">
    <source>
        <dbReference type="ARBA" id="ARBA00023280"/>
    </source>
</evidence>
<evidence type="ECO:0000256" key="9">
    <source>
        <dbReference type="ARBA" id="ARBA00022685"/>
    </source>
</evidence>
<proteinExistence type="predicted"/>
<evidence type="ECO:0000256" key="3">
    <source>
        <dbReference type="ARBA" id="ARBA00004563"/>
    </source>
</evidence>
<keyword evidence="12" id="KW-0946">Virion</keyword>
<dbReference type="GO" id="GO:0019062">
    <property type="term" value="P:virion attachment to host cell"/>
    <property type="evidence" value="ECO:0007669"/>
    <property type="project" value="UniProtKB-KW"/>
</dbReference>
<dbReference type="FunFam" id="1.20.5.490:FF:000001">
    <property type="entry name" value="Envelope glycoprotein gp160"/>
    <property type="match status" value="1"/>
</dbReference>
<dbReference type="Gene3D" id="1.10.287.210">
    <property type="match status" value="1"/>
</dbReference>
<evidence type="ECO:0000256" key="23">
    <source>
        <dbReference type="ARBA" id="ARBA00023296"/>
    </source>
</evidence>
<keyword evidence="15" id="KW-1164">Virus endocytosis by host</keyword>
<protein>
    <recommendedName>
        <fullName evidence="24">Env polyprotein</fullName>
    </recommendedName>
</protein>
<keyword evidence="18" id="KW-0564">Palmitate</keyword>
<evidence type="ECO:0000256" key="11">
    <source>
        <dbReference type="ARBA" id="ARBA00022804"/>
    </source>
</evidence>
<keyword evidence="20" id="KW-0325">Glycoprotein</keyword>
<keyword evidence="14 26" id="KW-0261">Viral envelope protein</keyword>
<keyword evidence="7" id="KW-1165">Clathrin-mediated endocytosis of virus by host</keyword>
<keyword evidence="9" id="KW-0165">Cleavage on pair of basic residues</keyword>
<dbReference type="Pfam" id="PF00517">
    <property type="entry name" value="GP41"/>
    <property type="match status" value="1"/>
</dbReference>
<dbReference type="GO" id="GO:0039654">
    <property type="term" value="P:fusion of virus membrane with host endosome membrane"/>
    <property type="evidence" value="ECO:0007669"/>
    <property type="project" value="UniProtKB-KW"/>
</dbReference>
<dbReference type="GO" id="GO:0019031">
    <property type="term" value="C:viral envelope"/>
    <property type="evidence" value="ECO:0007669"/>
    <property type="project" value="UniProtKB-KW"/>
</dbReference>
<dbReference type="InterPro" id="IPR000328">
    <property type="entry name" value="GP41-like"/>
</dbReference>
<dbReference type="GO" id="GO:0005198">
    <property type="term" value="F:structural molecule activity"/>
    <property type="evidence" value="ECO:0007669"/>
    <property type="project" value="InterPro"/>
</dbReference>
<keyword evidence="23" id="KW-1160">Virus entry into host cell</keyword>
<organism evidence="26">
    <name type="scientific">Human immunodeficiency virus type 1</name>
    <name type="common">HIV-1</name>
    <dbReference type="NCBI Taxonomy" id="11676"/>
    <lineage>
        <taxon>Viruses</taxon>
        <taxon>Riboviria</taxon>
        <taxon>Pararnavirae</taxon>
        <taxon>Artverviricota</taxon>
        <taxon>Revtraviricetes</taxon>
        <taxon>Ortervirales</taxon>
        <taxon>Retroviridae</taxon>
        <taxon>Orthoretrovirinae</taxon>
        <taxon>Lentivirus</taxon>
        <taxon>Lentivirus humimdef1</taxon>
    </lineage>
</organism>
<keyword evidence="7" id="KW-1162">Viral penetration into host cytoplasm</keyword>
<keyword evidence="8" id="KW-0945">Host-virus interaction</keyword>
<evidence type="ECO:0000256" key="16">
    <source>
        <dbReference type="ARBA" id="ARBA00022989"/>
    </source>
</evidence>
<name>Q64G84_HV1</name>
<gene>
    <name evidence="26" type="primary">env</name>
</gene>
<organismHost>
    <name type="scientific">Homo sapiens</name>
    <name type="common">Human</name>
    <dbReference type="NCBI Taxonomy" id="9606"/>
</organismHost>
<feature type="domain" description="Retroviral envelope protein GP41-like" evidence="25">
    <location>
        <begin position="69"/>
        <end position="136"/>
    </location>
</feature>
<evidence type="ECO:0000256" key="22">
    <source>
        <dbReference type="ARBA" id="ARBA00023288"/>
    </source>
</evidence>
<evidence type="ECO:0000256" key="2">
    <source>
        <dbReference type="ARBA" id="ARBA00004505"/>
    </source>
</evidence>
<evidence type="ECO:0000256" key="20">
    <source>
        <dbReference type="ARBA" id="ARBA00023180"/>
    </source>
</evidence>
<keyword evidence="5" id="KW-1168">Fusion of virus membrane with host membrane</keyword>
<evidence type="ECO:0000256" key="5">
    <source>
        <dbReference type="ARBA" id="ARBA00022510"/>
    </source>
</evidence>
<dbReference type="GO" id="GO:0075512">
    <property type="term" value="P:clathrin-dependent endocytosis of virus by host cell"/>
    <property type="evidence" value="ECO:0007669"/>
    <property type="project" value="UniProtKB-KW"/>
</dbReference>
<dbReference type="SUPFAM" id="SSF58069">
    <property type="entry name" value="Virus ectodomain"/>
    <property type="match status" value="1"/>
</dbReference>
<reference evidence="26" key="1">
    <citation type="journal article" date="2005" name="AIDS Res. Hum. Retroviruses">
        <title>HIV type 1 subtypes in circulation in northern Kenya.</title>
        <authorList>
            <person name="Khamadi S.A."/>
            <person name="Ochieng W."/>
            <person name="Lihana R.W."/>
            <person name="Kinyua J."/>
            <person name="Muriuki J."/>
            <person name="Mwangi J."/>
            <person name="Lwembe R."/>
            <person name="Kiptoo M."/>
            <person name="Osman S."/>
            <person name="Lagat N."/>
            <person name="Pelle R."/>
            <person name="Muigai A."/>
            <person name="Carter J.Y."/>
            <person name="Oishi I."/>
            <person name="Ichimura H."/>
            <person name="Mwaniki D.L."/>
            <person name="Okoth F.A."/>
            <person name="Mpoke S."/>
            <person name="Songok E.M."/>
        </authorList>
    </citation>
    <scope>NUCLEOTIDE SEQUENCE</scope>
    <source>
        <strain evidence="26">MYDH038</strain>
    </source>
</reference>
<sequence length="140" mass="16275">IFEGYQRLNNNCSNSRSGALNSSRQESWLWKDTQGINSSSEFGAALENSSAPLMCPGTLVGVINLMMKYWGNMTWLQWDREISNYTQLIQILLEDSQNQQEKNEQDLLALDKWASLWNWFDITRWLWYIKIFIMIVGGLG</sequence>
<evidence type="ECO:0000256" key="13">
    <source>
        <dbReference type="ARBA" id="ARBA00022870"/>
    </source>
</evidence>
<keyword evidence="21" id="KW-0899">Viral immunoevasion</keyword>
<evidence type="ECO:0000256" key="4">
    <source>
        <dbReference type="ARBA" id="ARBA00004650"/>
    </source>
</evidence>
<dbReference type="EMBL" id="AY697981">
    <property type="protein sequence ID" value="AAU21249.1"/>
    <property type="molecule type" value="Genomic_DNA"/>
</dbReference>
<evidence type="ECO:0000256" key="10">
    <source>
        <dbReference type="ARBA" id="ARBA00022692"/>
    </source>
</evidence>
<feature type="non-terminal residue" evidence="26">
    <location>
        <position position="140"/>
    </location>
</feature>
<keyword evidence="6" id="KW-1032">Host cell membrane</keyword>
<keyword evidence="17" id="KW-0472">Membrane</keyword>
<evidence type="ECO:0000256" key="14">
    <source>
        <dbReference type="ARBA" id="ARBA00022879"/>
    </source>
</evidence>
<feature type="non-terminal residue" evidence="26">
    <location>
        <position position="1"/>
    </location>
</feature>
<evidence type="ECO:0000256" key="19">
    <source>
        <dbReference type="ARBA" id="ARBA00023157"/>
    </source>
</evidence>
<evidence type="ECO:0000313" key="26">
    <source>
        <dbReference type="EMBL" id="AAU21249.1"/>
    </source>
</evidence>